<name>E1JWS5_SOLFR</name>
<dbReference type="RefSeq" id="WP_005993598.1">
    <property type="nucleotide sequence ID" value="NZ_AECZ01000012.1"/>
</dbReference>
<dbReference type="STRING" id="596151.DesfrDRAFT_2074"/>
<evidence type="ECO:0000256" key="7">
    <source>
        <dbReference type="ARBA" id="ARBA00022801"/>
    </source>
</evidence>
<reference evidence="14 15" key="1">
    <citation type="submission" date="2010-08" db="EMBL/GenBank/DDBJ databases">
        <title>The draft genome of Desulfovibrio fructosovorans JJ.</title>
        <authorList>
            <consortium name="US DOE Joint Genome Institute (JGI-PGF)"/>
            <person name="Lucas S."/>
            <person name="Copeland A."/>
            <person name="Lapidus A."/>
            <person name="Cheng J.-F."/>
            <person name="Bruce D."/>
            <person name="Goodwin L."/>
            <person name="Pitluck S."/>
            <person name="Land M.L."/>
            <person name="Hauser L."/>
            <person name="Chang Y.-J."/>
            <person name="Jeffries C."/>
            <person name="Wall J.D."/>
            <person name="Stahl D.A."/>
            <person name="Arkin A.P."/>
            <person name="Dehal P."/>
            <person name="Stolyar S.M."/>
            <person name="Hazen T.C."/>
            <person name="Woyke T.J."/>
        </authorList>
    </citation>
    <scope>NUCLEOTIDE SEQUENCE [LARGE SCALE GENOMIC DNA]</scope>
    <source>
        <strain evidence="14 15">JJ</strain>
    </source>
</reference>
<keyword evidence="8 12" id="KW-0862">Zinc</keyword>
<evidence type="ECO:0000256" key="9">
    <source>
        <dbReference type="ARBA" id="ARBA00022989"/>
    </source>
</evidence>
<keyword evidence="9 12" id="KW-1133">Transmembrane helix</keyword>
<feature type="transmembrane region" description="Helical" evidence="12">
    <location>
        <begin position="32"/>
        <end position="49"/>
    </location>
</feature>
<dbReference type="InterPro" id="IPR001915">
    <property type="entry name" value="Peptidase_M48"/>
</dbReference>
<dbReference type="Pfam" id="PF01435">
    <property type="entry name" value="Peptidase_M48"/>
    <property type="match status" value="1"/>
</dbReference>
<comment type="subcellular location">
    <subcellularLocation>
        <location evidence="1 12">Cell membrane</location>
        <topology evidence="1 12">Multi-pass membrane protein</topology>
    </subcellularLocation>
</comment>
<keyword evidence="11 12" id="KW-0472">Membrane</keyword>
<evidence type="ECO:0000256" key="2">
    <source>
        <dbReference type="ARBA" id="ARBA00009779"/>
    </source>
</evidence>
<dbReference type="InterPro" id="IPR022919">
    <property type="entry name" value="Pept_M48_protease_HtpX"/>
</dbReference>
<protein>
    <recommendedName>
        <fullName evidence="12">Protease HtpX homolog</fullName>
        <ecNumber evidence="12">3.4.24.-</ecNumber>
    </recommendedName>
</protein>
<dbReference type="GO" id="GO:0006508">
    <property type="term" value="P:proteolysis"/>
    <property type="evidence" value="ECO:0007669"/>
    <property type="project" value="UniProtKB-KW"/>
</dbReference>
<keyword evidence="10 12" id="KW-0482">Metalloprotease</keyword>
<dbReference type="PANTHER" id="PTHR43221:SF1">
    <property type="entry name" value="PROTEASE HTPX"/>
    <property type="match status" value="1"/>
</dbReference>
<dbReference type="GO" id="GO:0005886">
    <property type="term" value="C:plasma membrane"/>
    <property type="evidence" value="ECO:0007669"/>
    <property type="project" value="UniProtKB-SubCell"/>
</dbReference>
<dbReference type="EC" id="3.4.24.-" evidence="12"/>
<dbReference type="eggNOG" id="COG0501">
    <property type="taxonomic scope" value="Bacteria"/>
</dbReference>
<dbReference type="Proteomes" id="UP000006250">
    <property type="component" value="Unassembled WGS sequence"/>
</dbReference>
<gene>
    <name evidence="12" type="primary">htpX</name>
    <name evidence="14" type="ORF">DesfrDRAFT_2074</name>
</gene>
<evidence type="ECO:0000256" key="10">
    <source>
        <dbReference type="ARBA" id="ARBA00023049"/>
    </source>
</evidence>
<evidence type="ECO:0000256" key="1">
    <source>
        <dbReference type="ARBA" id="ARBA00004651"/>
    </source>
</evidence>
<accession>E1JWS5</accession>
<dbReference type="GO" id="GO:0008270">
    <property type="term" value="F:zinc ion binding"/>
    <property type="evidence" value="ECO:0007669"/>
    <property type="project" value="UniProtKB-UniRule"/>
</dbReference>
<evidence type="ECO:0000313" key="14">
    <source>
        <dbReference type="EMBL" id="EFL51129.1"/>
    </source>
</evidence>
<dbReference type="InterPro" id="IPR050083">
    <property type="entry name" value="HtpX_protease"/>
</dbReference>
<comment type="caution">
    <text evidence="14">The sequence shown here is derived from an EMBL/GenBank/DDBJ whole genome shotgun (WGS) entry which is preliminary data.</text>
</comment>
<dbReference type="OrthoDB" id="15218at2"/>
<evidence type="ECO:0000256" key="12">
    <source>
        <dbReference type="HAMAP-Rule" id="MF_00188"/>
    </source>
</evidence>
<keyword evidence="6 12" id="KW-0479">Metal-binding</keyword>
<proteinExistence type="inferred from homology"/>
<keyword evidence="15" id="KW-1185">Reference proteome</keyword>
<feature type="transmembrane region" description="Helical" evidence="12">
    <location>
        <begin position="141"/>
        <end position="161"/>
    </location>
</feature>
<comment type="similarity">
    <text evidence="2 12">Belongs to the peptidase M48B family.</text>
</comment>
<feature type="transmembrane region" description="Helical" evidence="12">
    <location>
        <begin position="181"/>
        <end position="199"/>
    </location>
</feature>
<evidence type="ECO:0000256" key="6">
    <source>
        <dbReference type="ARBA" id="ARBA00022723"/>
    </source>
</evidence>
<keyword evidence="7 12" id="KW-0378">Hydrolase</keyword>
<keyword evidence="3 12" id="KW-1003">Cell membrane</keyword>
<evidence type="ECO:0000256" key="5">
    <source>
        <dbReference type="ARBA" id="ARBA00022692"/>
    </source>
</evidence>
<dbReference type="Gene3D" id="3.30.2010.10">
    <property type="entry name" value="Metalloproteases ('zincins'), catalytic domain"/>
    <property type="match status" value="1"/>
</dbReference>
<dbReference type="CDD" id="cd07336">
    <property type="entry name" value="M48B_HtpX_like"/>
    <property type="match status" value="1"/>
</dbReference>
<sequence length="284" mass="30041" precursor="true">MSSQIKTALLLGLLTALILVVGQAMGGRQGLVIAFFFAVIMNLGSYWFSDKIVLSMYGARELSPSDAPGVHAMVEELARNAGIPKPRLMIVAQESPNAFATGRNPEHGVVCVTAGILRLLSPEELRGVLSHELSHIKNRDILVQSIAAVLGGAVMMMANMLQWGAIFGMGRSSDDEGGGGGVLGALAMALLAPLAATLIQMAISRSREYLADATGAKISGTPLALAGALGKLENYSRQIPMQANPATENMFIVNPFAGVSMASLFSTHPPTEERIRRLRDMAGR</sequence>
<evidence type="ECO:0000256" key="3">
    <source>
        <dbReference type="ARBA" id="ARBA00022475"/>
    </source>
</evidence>
<comment type="cofactor">
    <cofactor evidence="12">
        <name>Zn(2+)</name>
        <dbReference type="ChEBI" id="CHEBI:29105"/>
    </cofactor>
    <text evidence="12">Binds 1 zinc ion per subunit.</text>
</comment>
<dbReference type="HAMAP" id="MF_00188">
    <property type="entry name" value="Pept_M48_protease_HtpX"/>
    <property type="match status" value="1"/>
</dbReference>
<feature type="binding site" evidence="12">
    <location>
        <position position="208"/>
    </location>
    <ligand>
        <name>Zn(2+)</name>
        <dbReference type="ChEBI" id="CHEBI:29105"/>
        <note>catalytic</note>
    </ligand>
</feature>
<feature type="domain" description="Peptidase M48" evidence="13">
    <location>
        <begin position="66"/>
        <end position="281"/>
    </location>
</feature>
<keyword evidence="5 12" id="KW-0812">Transmembrane</keyword>
<dbReference type="GO" id="GO:0004222">
    <property type="term" value="F:metalloendopeptidase activity"/>
    <property type="evidence" value="ECO:0007669"/>
    <property type="project" value="UniProtKB-UniRule"/>
</dbReference>
<dbReference type="PANTHER" id="PTHR43221">
    <property type="entry name" value="PROTEASE HTPX"/>
    <property type="match status" value="1"/>
</dbReference>
<keyword evidence="4 12" id="KW-0645">Protease</keyword>
<feature type="active site" evidence="12">
    <location>
        <position position="132"/>
    </location>
</feature>
<evidence type="ECO:0000256" key="8">
    <source>
        <dbReference type="ARBA" id="ARBA00022833"/>
    </source>
</evidence>
<feature type="binding site" evidence="12">
    <location>
        <position position="135"/>
    </location>
    <ligand>
        <name>Zn(2+)</name>
        <dbReference type="ChEBI" id="CHEBI:29105"/>
        <note>catalytic</note>
    </ligand>
</feature>
<evidence type="ECO:0000256" key="11">
    <source>
        <dbReference type="ARBA" id="ARBA00023136"/>
    </source>
</evidence>
<organism evidence="14 15">
    <name type="scientific">Solidesulfovibrio fructosivorans JJ]</name>
    <dbReference type="NCBI Taxonomy" id="596151"/>
    <lineage>
        <taxon>Bacteria</taxon>
        <taxon>Pseudomonadati</taxon>
        <taxon>Thermodesulfobacteriota</taxon>
        <taxon>Desulfovibrionia</taxon>
        <taxon>Desulfovibrionales</taxon>
        <taxon>Desulfovibrionaceae</taxon>
        <taxon>Solidesulfovibrio</taxon>
    </lineage>
</organism>
<evidence type="ECO:0000256" key="4">
    <source>
        <dbReference type="ARBA" id="ARBA00022670"/>
    </source>
</evidence>
<dbReference type="AlphaFoldDB" id="E1JWS5"/>
<dbReference type="EMBL" id="AECZ01000012">
    <property type="protein sequence ID" value="EFL51129.1"/>
    <property type="molecule type" value="Genomic_DNA"/>
</dbReference>
<evidence type="ECO:0000313" key="15">
    <source>
        <dbReference type="Proteomes" id="UP000006250"/>
    </source>
</evidence>
<feature type="binding site" evidence="12">
    <location>
        <position position="131"/>
    </location>
    <ligand>
        <name>Zn(2+)</name>
        <dbReference type="ChEBI" id="CHEBI:29105"/>
        <note>catalytic</note>
    </ligand>
</feature>
<evidence type="ECO:0000259" key="13">
    <source>
        <dbReference type="Pfam" id="PF01435"/>
    </source>
</evidence>